<keyword evidence="3" id="KW-1185">Reference proteome</keyword>
<evidence type="ECO:0000313" key="2">
    <source>
        <dbReference type="EMBL" id="TYI13975.1"/>
    </source>
</evidence>
<feature type="transmembrane region" description="Helical" evidence="1">
    <location>
        <begin position="51"/>
        <end position="74"/>
    </location>
</feature>
<accession>A0A5D2PF70</accession>
<name>A0A5D2PF70_GOSTO</name>
<sequence length="132" mass="14973">MPSLCHQPPHPATSYHHPLLVIAKPHSLTLARPYPRALSTSTLTSFSVLHFVYFSLSLFLPSSSLLVLPSLLLFTPFTGLSLVLFSLCLSFIFGWIFSLRCLYEGINNSRHQKKVTNTLTYSHSFPFSFRRD</sequence>
<dbReference type="AlphaFoldDB" id="A0A5D2PF70"/>
<evidence type="ECO:0000256" key="1">
    <source>
        <dbReference type="SAM" id="Phobius"/>
    </source>
</evidence>
<organism evidence="2 3">
    <name type="scientific">Gossypium tomentosum</name>
    <name type="common">Hawaiian cotton</name>
    <name type="synonym">Gossypium sandvicense</name>
    <dbReference type="NCBI Taxonomy" id="34277"/>
    <lineage>
        <taxon>Eukaryota</taxon>
        <taxon>Viridiplantae</taxon>
        <taxon>Streptophyta</taxon>
        <taxon>Embryophyta</taxon>
        <taxon>Tracheophyta</taxon>
        <taxon>Spermatophyta</taxon>
        <taxon>Magnoliopsida</taxon>
        <taxon>eudicotyledons</taxon>
        <taxon>Gunneridae</taxon>
        <taxon>Pentapetalae</taxon>
        <taxon>rosids</taxon>
        <taxon>malvids</taxon>
        <taxon>Malvales</taxon>
        <taxon>Malvaceae</taxon>
        <taxon>Malvoideae</taxon>
        <taxon>Gossypium</taxon>
    </lineage>
</organism>
<keyword evidence="1" id="KW-0472">Membrane</keyword>
<reference evidence="2 3" key="1">
    <citation type="submission" date="2019-07" db="EMBL/GenBank/DDBJ databases">
        <title>WGS assembly of Gossypium tomentosum.</title>
        <authorList>
            <person name="Chen Z.J."/>
            <person name="Sreedasyam A."/>
            <person name="Ando A."/>
            <person name="Song Q."/>
            <person name="De L."/>
            <person name="Hulse-Kemp A."/>
            <person name="Ding M."/>
            <person name="Ye W."/>
            <person name="Kirkbride R."/>
            <person name="Jenkins J."/>
            <person name="Plott C."/>
            <person name="Lovell J."/>
            <person name="Lin Y.-M."/>
            <person name="Vaughn R."/>
            <person name="Liu B."/>
            <person name="Li W."/>
            <person name="Simpson S."/>
            <person name="Scheffler B."/>
            <person name="Saski C."/>
            <person name="Grover C."/>
            <person name="Hu G."/>
            <person name="Conover J."/>
            <person name="Carlson J."/>
            <person name="Shu S."/>
            <person name="Boston L."/>
            <person name="Williams M."/>
            <person name="Peterson D."/>
            <person name="Mcgee K."/>
            <person name="Jones D."/>
            <person name="Wendel J."/>
            <person name="Stelly D."/>
            <person name="Grimwood J."/>
            <person name="Schmutz J."/>
        </authorList>
    </citation>
    <scope>NUCLEOTIDE SEQUENCE [LARGE SCALE GENOMIC DNA]</scope>
    <source>
        <strain evidence="2">7179.01</strain>
    </source>
</reference>
<proteinExistence type="predicted"/>
<dbReference type="EMBL" id="CM017617">
    <property type="protein sequence ID" value="TYI13975.1"/>
    <property type="molecule type" value="Genomic_DNA"/>
</dbReference>
<gene>
    <name evidence="2" type="ORF">ES332_A08G095700v1</name>
</gene>
<evidence type="ECO:0000313" key="3">
    <source>
        <dbReference type="Proteomes" id="UP000322667"/>
    </source>
</evidence>
<dbReference type="Proteomes" id="UP000322667">
    <property type="component" value="Chromosome A08"/>
</dbReference>
<protein>
    <submittedName>
        <fullName evidence="2">Uncharacterized protein</fullName>
    </submittedName>
</protein>
<keyword evidence="1" id="KW-0812">Transmembrane</keyword>
<feature type="transmembrane region" description="Helical" evidence="1">
    <location>
        <begin position="80"/>
        <end position="103"/>
    </location>
</feature>
<keyword evidence="1" id="KW-1133">Transmembrane helix</keyword>